<dbReference type="AlphaFoldDB" id="D8M0G8"/>
<dbReference type="InParanoid" id="D8M0G8"/>
<accession>D8M0G8</accession>
<sequence length="37" mass="4329">MSDIIREYASECMKTGDGKDRYIWDDRENIVGRGKYG</sequence>
<dbReference type="EMBL" id="FN668643">
    <property type="protein sequence ID" value="CBK21557.2"/>
    <property type="molecule type" value="Genomic_DNA"/>
</dbReference>
<reference evidence="1" key="1">
    <citation type="submission" date="2010-02" db="EMBL/GenBank/DDBJ databases">
        <title>Sequencing and annotation of the Blastocystis hominis genome.</title>
        <authorList>
            <person name="Wincker P."/>
        </authorList>
    </citation>
    <scope>NUCLEOTIDE SEQUENCE</scope>
    <source>
        <strain evidence="1">Singapore isolate B</strain>
    </source>
</reference>
<organism evidence="1">
    <name type="scientific">Blastocystis hominis</name>
    <dbReference type="NCBI Taxonomy" id="12968"/>
    <lineage>
        <taxon>Eukaryota</taxon>
        <taxon>Sar</taxon>
        <taxon>Stramenopiles</taxon>
        <taxon>Bigyra</taxon>
        <taxon>Opalozoa</taxon>
        <taxon>Opalinata</taxon>
        <taxon>Blastocystidae</taxon>
        <taxon>Blastocystis</taxon>
    </lineage>
</organism>
<dbReference type="Proteomes" id="UP000008312">
    <property type="component" value="Unassembled WGS sequence"/>
</dbReference>
<keyword evidence="2" id="KW-1185">Reference proteome</keyword>
<name>D8M0G8_BLAHO</name>
<dbReference type="GeneID" id="24918939"/>
<protein>
    <submittedName>
        <fullName evidence="1">Uncharacterized protein</fullName>
    </submittedName>
</protein>
<gene>
    <name evidence="1" type="ORF">GSBLH_T00001708001</name>
</gene>
<evidence type="ECO:0000313" key="2">
    <source>
        <dbReference type="Proteomes" id="UP000008312"/>
    </source>
</evidence>
<dbReference type="RefSeq" id="XP_012895605.1">
    <property type="nucleotide sequence ID" value="XM_013040151.1"/>
</dbReference>
<evidence type="ECO:0000313" key="1">
    <source>
        <dbReference type="EMBL" id="CBK21557.2"/>
    </source>
</evidence>
<proteinExistence type="predicted"/>